<evidence type="ECO:0000256" key="5">
    <source>
        <dbReference type="ARBA" id="ARBA00022763"/>
    </source>
</evidence>
<evidence type="ECO:0000256" key="1">
    <source>
        <dbReference type="ARBA" id="ARBA00003618"/>
    </source>
</evidence>
<dbReference type="Gene3D" id="3.40.50.300">
    <property type="entry name" value="P-loop containing nucleotide triphosphate hydrolases"/>
    <property type="match status" value="2"/>
</dbReference>
<dbReference type="FunFam" id="3.40.50.300:FF:000356">
    <property type="entry name" value="DNA repair protein RecN"/>
    <property type="match status" value="1"/>
</dbReference>
<dbReference type="PANTHER" id="PTHR11059:SF0">
    <property type="entry name" value="DNA REPAIR PROTEIN RECN"/>
    <property type="match status" value="1"/>
</dbReference>
<dbReference type="RefSeq" id="WP_101340568.1">
    <property type="nucleotide sequence ID" value="NZ_CP090021.1"/>
</dbReference>
<evidence type="ECO:0000256" key="7">
    <source>
        <dbReference type="ARBA" id="ARBA00023204"/>
    </source>
</evidence>
<dbReference type="OrthoDB" id="9806954at2"/>
<dbReference type="GO" id="GO:0005524">
    <property type="term" value="F:ATP binding"/>
    <property type="evidence" value="ECO:0007669"/>
    <property type="project" value="UniProtKB-KW"/>
</dbReference>
<comment type="function">
    <text evidence="1 9">May be involved in recombinational repair of damaged DNA.</text>
</comment>
<organism evidence="11 12">
    <name type="scientific">Cereibacter azotoformans</name>
    <dbReference type="NCBI Taxonomy" id="43057"/>
    <lineage>
        <taxon>Bacteria</taxon>
        <taxon>Pseudomonadati</taxon>
        <taxon>Pseudomonadota</taxon>
        <taxon>Alphaproteobacteria</taxon>
        <taxon>Rhodobacterales</taxon>
        <taxon>Paracoccaceae</taxon>
        <taxon>Cereibacter</taxon>
    </lineage>
</organism>
<dbReference type="Proteomes" id="UP000244060">
    <property type="component" value="Unassembled WGS sequence"/>
</dbReference>
<keyword evidence="7 9" id="KW-0234">DNA repair</keyword>
<evidence type="ECO:0000313" key="11">
    <source>
        <dbReference type="EMBL" id="PTR18083.1"/>
    </source>
</evidence>
<evidence type="ECO:0000259" key="10">
    <source>
        <dbReference type="Pfam" id="PF02463"/>
    </source>
</evidence>
<sequence>MLRSLDIRDMLIIDRLSLAFQPGLNVLTGETGAGKSILLDSLGFVLGWRGRAELVRAGADKGEVTAVFDLPPGHAARAVLDEAGIEAEDELILRRVNFADGRKTAWVNDRRVSGEVLRGLSDRLVELHGQHDDRGLLNPRGHRQMLDTFAGLDLSPCRRAWTALGAARRSLLAAEEALAAVRAEEDFLRHAVTELDKLDPQPGEEALLDTRRREMQGAEKIRDDIARAYRALSAEGAESLLVDALRWLEAASDRAGNRLEAPLASLSRALIELGEAQEGVEACLAELDFDPRDLEALEERLFAIRALARKHSVLPDELGIFAEELRTRLEALDGGTKRIDGLRHAVQEAEAAWEAEAAALSAARRAAAGRLDAAMAAELAPLKMERAVFATQVTEADPGPEGRDAVAFTVATNPGSPAGALNRIASGGELSRFLLALKVCLTGDSPGLTLIFDEIDRGVGGATADAVGRRLKALAQGAQVLVVTHSPQVAALGAHHWRVEKRVAQGMTTSTVTPLVAEGRIEEIARMLAGDTITDAAREAARALLD</sequence>
<evidence type="ECO:0000256" key="8">
    <source>
        <dbReference type="ARBA" id="ARBA00033408"/>
    </source>
</evidence>
<keyword evidence="5 9" id="KW-0227">DNA damage</keyword>
<evidence type="ECO:0000256" key="4">
    <source>
        <dbReference type="ARBA" id="ARBA00022741"/>
    </source>
</evidence>
<proteinExistence type="inferred from homology"/>
<dbReference type="NCBIfam" id="TIGR00634">
    <property type="entry name" value="recN"/>
    <property type="match status" value="1"/>
</dbReference>
<evidence type="ECO:0000256" key="9">
    <source>
        <dbReference type="PIRNR" id="PIRNR003128"/>
    </source>
</evidence>
<evidence type="ECO:0000256" key="2">
    <source>
        <dbReference type="ARBA" id="ARBA00009441"/>
    </source>
</evidence>
<dbReference type="GO" id="GO:0043590">
    <property type="term" value="C:bacterial nucleoid"/>
    <property type="evidence" value="ECO:0007669"/>
    <property type="project" value="TreeGrafter"/>
</dbReference>
<gene>
    <name evidence="11" type="ORF">C8J28_10939</name>
</gene>
<dbReference type="GO" id="GO:0006310">
    <property type="term" value="P:DNA recombination"/>
    <property type="evidence" value="ECO:0007669"/>
    <property type="project" value="InterPro"/>
</dbReference>
<dbReference type="EMBL" id="QAOT01000009">
    <property type="protein sequence ID" value="PTR18083.1"/>
    <property type="molecule type" value="Genomic_DNA"/>
</dbReference>
<dbReference type="InterPro" id="IPR004604">
    <property type="entry name" value="DNA_recomb/repair_RecN"/>
</dbReference>
<reference evidence="11 12" key="1">
    <citation type="submission" date="2018-04" db="EMBL/GenBank/DDBJ databases">
        <title>Genomic Encyclopedia of Type Strains, Phase III (KMG-III): the genomes of soil and plant-associated and newly described type strains.</title>
        <authorList>
            <person name="Whitman W."/>
        </authorList>
    </citation>
    <scope>NUCLEOTIDE SEQUENCE [LARGE SCALE GENOMIC DNA]</scope>
    <source>
        <strain evidence="11 12">KA25</strain>
    </source>
</reference>
<protein>
    <recommendedName>
        <fullName evidence="3 9">DNA repair protein RecN</fullName>
    </recommendedName>
    <alternativeName>
        <fullName evidence="8 9">Recombination protein N</fullName>
    </alternativeName>
</protein>
<accession>A0A2T5K6N6</accession>
<feature type="domain" description="RecF/RecN/SMC N-terminal" evidence="10">
    <location>
        <begin position="14"/>
        <end position="500"/>
    </location>
</feature>
<dbReference type="Pfam" id="PF02463">
    <property type="entry name" value="SMC_N"/>
    <property type="match status" value="1"/>
</dbReference>
<dbReference type="PIRSF" id="PIRSF003128">
    <property type="entry name" value="RecN"/>
    <property type="match status" value="1"/>
</dbReference>
<evidence type="ECO:0000313" key="12">
    <source>
        <dbReference type="Proteomes" id="UP000244060"/>
    </source>
</evidence>
<dbReference type="CDD" id="cd03241">
    <property type="entry name" value="ABC_RecN"/>
    <property type="match status" value="2"/>
</dbReference>
<comment type="similarity">
    <text evidence="2 9">Belongs to the RecN family.</text>
</comment>
<keyword evidence="12" id="KW-1185">Reference proteome</keyword>
<name>A0A2T5K6N6_9RHOB</name>
<keyword evidence="6" id="KW-0067">ATP-binding</keyword>
<dbReference type="InterPro" id="IPR027417">
    <property type="entry name" value="P-loop_NTPase"/>
</dbReference>
<evidence type="ECO:0000256" key="6">
    <source>
        <dbReference type="ARBA" id="ARBA00022840"/>
    </source>
</evidence>
<dbReference type="SUPFAM" id="SSF52540">
    <property type="entry name" value="P-loop containing nucleoside triphosphate hydrolases"/>
    <property type="match status" value="2"/>
</dbReference>
<keyword evidence="4" id="KW-0547">Nucleotide-binding</keyword>
<evidence type="ECO:0000256" key="3">
    <source>
        <dbReference type="ARBA" id="ARBA00021315"/>
    </source>
</evidence>
<comment type="caution">
    <text evidence="11">The sequence shown here is derived from an EMBL/GenBank/DDBJ whole genome shotgun (WGS) entry which is preliminary data.</text>
</comment>
<dbReference type="PANTHER" id="PTHR11059">
    <property type="entry name" value="DNA REPAIR PROTEIN RECN"/>
    <property type="match status" value="1"/>
</dbReference>
<dbReference type="InterPro" id="IPR003395">
    <property type="entry name" value="RecF/RecN/SMC_N"/>
</dbReference>
<dbReference type="AlphaFoldDB" id="A0A2T5K6N6"/>
<dbReference type="GO" id="GO:0006281">
    <property type="term" value="P:DNA repair"/>
    <property type="evidence" value="ECO:0007669"/>
    <property type="project" value="UniProtKB-KW"/>
</dbReference>
<dbReference type="GO" id="GO:0009432">
    <property type="term" value="P:SOS response"/>
    <property type="evidence" value="ECO:0007669"/>
    <property type="project" value="TreeGrafter"/>
</dbReference>